<proteinExistence type="predicted"/>
<evidence type="ECO:0000313" key="2">
    <source>
        <dbReference type="Proteomes" id="UP000677812"/>
    </source>
</evidence>
<keyword evidence="2" id="KW-1185">Reference proteome</keyword>
<accession>A0ABS5EAD5</accession>
<dbReference type="Proteomes" id="UP000677812">
    <property type="component" value="Unassembled WGS sequence"/>
</dbReference>
<comment type="caution">
    <text evidence="1">The sequence shown here is derived from an EMBL/GenBank/DDBJ whole genome shotgun (WGS) entry which is preliminary data.</text>
</comment>
<organism evidence="1 2">
    <name type="scientific">Neokomagataea anthophila</name>
    <dbReference type="NCBI Taxonomy" id="2826925"/>
    <lineage>
        <taxon>Bacteria</taxon>
        <taxon>Pseudomonadati</taxon>
        <taxon>Pseudomonadota</taxon>
        <taxon>Alphaproteobacteria</taxon>
        <taxon>Acetobacterales</taxon>
        <taxon>Acetobacteraceae</taxon>
        <taxon>Neokomagataea</taxon>
    </lineage>
</organism>
<feature type="non-terminal residue" evidence="1">
    <location>
        <position position="73"/>
    </location>
</feature>
<protein>
    <submittedName>
        <fullName evidence="1">VWA domain-containing protein</fullName>
    </submittedName>
</protein>
<reference evidence="1 2" key="1">
    <citation type="submission" date="2021-04" db="EMBL/GenBank/DDBJ databases">
        <title>The complete genome sequence of Neokomagataea sp. TBRC 2177.</title>
        <authorList>
            <person name="Charoenyingcharoen P."/>
            <person name="Yukphan P."/>
        </authorList>
    </citation>
    <scope>NUCLEOTIDE SEQUENCE [LARGE SCALE GENOMIC DNA]</scope>
    <source>
        <strain evidence="1 2">TBRC 2177</strain>
    </source>
</reference>
<evidence type="ECO:0000313" key="1">
    <source>
        <dbReference type="EMBL" id="MBR0560860.1"/>
    </source>
</evidence>
<gene>
    <name evidence="1" type="ORF">KB213_12520</name>
</gene>
<sequence length="73" mass="7975">AHVPDNGLLTGSFKASLEPLGHLHPVTEGLNPNWGPRYRALHEDETHVEDLMNGPNGTPLLLHDHVDQGRVAL</sequence>
<dbReference type="EMBL" id="JAGRQH010000221">
    <property type="protein sequence ID" value="MBR0560860.1"/>
    <property type="molecule type" value="Genomic_DNA"/>
</dbReference>
<name>A0ABS5EAD5_9PROT</name>
<feature type="non-terminal residue" evidence="1">
    <location>
        <position position="1"/>
    </location>
</feature>